<dbReference type="PRINTS" id="PR00108">
    <property type="entry name" value="THYMDSNTHASE"/>
</dbReference>
<dbReference type="InterPro" id="IPR045097">
    <property type="entry name" value="Thymidate_synth/dCMP_Mease"/>
</dbReference>
<dbReference type="PATRIC" id="fig|1216932.3.peg.2571"/>
<dbReference type="InterPro" id="IPR000398">
    <property type="entry name" value="Thymidylate_synthase"/>
</dbReference>
<evidence type="ECO:0000256" key="6">
    <source>
        <dbReference type="PROSITE-ProRule" id="PRU10016"/>
    </source>
</evidence>
<comment type="similarity">
    <text evidence="5">Belongs to the thymidylate synthase family. Bacterial-type ThyA subfamily.</text>
</comment>
<evidence type="ECO:0000256" key="5">
    <source>
        <dbReference type="HAMAP-Rule" id="MF_00008"/>
    </source>
</evidence>
<protein>
    <recommendedName>
        <fullName evidence="1 5">Thymidylate synthase</fullName>
        <shortName evidence="5">TS</shortName>
        <shortName evidence="5">TSase</shortName>
        <ecNumber evidence="1 5">2.1.1.45</ecNumber>
    </recommendedName>
</protein>
<keyword evidence="3 5" id="KW-0808">Transferase</keyword>
<dbReference type="InterPro" id="IPR023451">
    <property type="entry name" value="Thymidate_synth/dCMP_Mease_dom"/>
</dbReference>
<keyword evidence="9" id="KW-1185">Reference proteome</keyword>
<dbReference type="EC" id="2.1.1.45" evidence="1 5"/>
<reference evidence="8 9" key="1">
    <citation type="submission" date="2013-11" db="EMBL/GenBank/DDBJ databases">
        <title>Complete genome sequence of Clostridum sp. M2/40.</title>
        <authorList>
            <person name="Wibberg D."/>
            <person name="Puehler A."/>
            <person name="Schlueter A."/>
        </authorList>
    </citation>
    <scope>NUCLEOTIDE SEQUENCE [LARGE SCALE GENOMIC DNA]</scope>
    <source>
        <strain evidence="9">M2/40</strain>
    </source>
</reference>
<feature type="binding site" description="in other chain" evidence="5">
    <location>
        <position position="175"/>
    </location>
    <ligand>
        <name>dUMP</name>
        <dbReference type="ChEBI" id="CHEBI:246422"/>
        <note>ligand shared between dimeric partners</note>
    </ligand>
</feature>
<evidence type="ECO:0000256" key="3">
    <source>
        <dbReference type="ARBA" id="ARBA00022679"/>
    </source>
</evidence>
<dbReference type="OrthoDB" id="9774633at2"/>
<dbReference type="PANTHER" id="PTHR11548:SF1">
    <property type="entry name" value="THYMIDYLATE SYNTHASE 1"/>
    <property type="match status" value="1"/>
</dbReference>
<comment type="subcellular location">
    <subcellularLocation>
        <location evidence="5">Cytoplasm</location>
    </subcellularLocation>
</comment>
<accession>W6RZ24</accession>
<feature type="active site" evidence="6">
    <location>
        <position position="144"/>
    </location>
</feature>
<dbReference type="CDD" id="cd00351">
    <property type="entry name" value="TS_Pyrimidine_HMase"/>
    <property type="match status" value="1"/>
</dbReference>
<dbReference type="HOGENOM" id="CLU_021669_0_0_9"/>
<organism evidence="8 9">
    <name type="scientific">Clostridium bornimense</name>
    <dbReference type="NCBI Taxonomy" id="1216932"/>
    <lineage>
        <taxon>Bacteria</taxon>
        <taxon>Bacillati</taxon>
        <taxon>Bacillota</taxon>
        <taxon>Clostridia</taxon>
        <taxon>Eubacteriales</taxon>
        <taxon>Clostridiaceae</taxon>
        <taxon>Clostridium</taxon>
    </lineage>
</organism>
<dbReference type="GO" id="GO:0032259">
    <property type="term" value="P:methylation"/>
    <property type="evidence" value="ECO:0007669"/>
    <property type="project" value="UniProtKB-KW"/>
</dbReference>
<dbReference type="Pfam" id="PF00303">
    <property type="entry name" value="Thymidylat_synt"/>
    <property type="match status" value="1"/>
</dbReference>
<dbReference type="STRING" id="1216932.CM240_2604"/>
<feature type="domain" description="Thymidylate synthase/dCMP hydroxymethylase" evidence="7">
    <location>
        <begin position="6"/>
        <end position="264"/>
    </location>
</feature>
<feature type="binding site" evidence="5">
    <location>
        <begin position="124"/>
        <end position="125"/>
    </location>
    <ligand>
        <name>dUMP</name>
        <dbReference type="ChEBI" id="CHEBI:246422"/>
        <note>ligand shared between dimeric partners</note>
    </ligand>
</feature>
<gene>
    <name evidence="5 8" type="primary">thyA</name>
    <name evidence="8" type="ORF">CM240_2604</name>
</gene>
<evidence type="ECO:0000259" key="7">
    <source>
        <dbReference type="Pfam" id="PF00303"/>
    </source>
</evidence>
<name>W6RZ24_9CLOT</name>
<feature type="binding site" description="in other chain" evidence="5">
    <location>
        <position position="25"/>
    </location>
    <ligand>
        <name>dUMP</name>
        <dbReference type="ChEBI" id="CHEBI:246422"/>
        <note>ligand shared between dimeric partners</note>
    </ligand>
</feature>
<feature type="binding site" description="in other chain" evidence="5">
    <location>
        <begin position="205"/>
        <end position="207"/>
    </location>
    <ligand>
        <name>dUMP</name>
        <dbReference type="ChEBI" id="CHEBI:246422"/>
        <note>ligand shared between dimeric partners</note>
    </ligand>
</feature>
<dbReference type="InterPro" id="IPR036926">
    <property type="entry name" value="Thymidate_synth/dCMP_Mease_sf"/>
</dbReference>
<feature type="binding site" evidence="5">
    <location>
        <position position="167"/>
    </location>
    <ligand>
        <name>(6R)-5,10-methylene-5,6,7,8-tetrahydrofolate</name>
        <dbReference type="ChEBI" id="CHEBI:15636"/>
    </ligand>
</feature>
<dbReference type="InterPro" id="IPR020940">
    <property type="entry name" value="Thymidylate_synthase_AS"/>
</dbReference>
<feature type="binding site" description="in other chain" evidence="5">
    <location>
        <begin position="164"/>
        <end position="167"/>
    </location>
    <ligand>
        <name>dUMP</name>
        <dbReference type="ChEBI" id="CHEBI:246422"/>
        <note>ligand shared between dimeric partners</note>
    </ligand>
</feature>
<evidence type="ECO:0000256" key="4">
    <source>
        <dbReference type="ARBA" id="ARBA00022727"/>
    </source>
</evidence>
<comment type="subunit">
    <text evidence="5">Homodimer.</text>
</comment>
<proteinExistence type="inferred from homology"/>
<evidence type="ECO:0000313" key="9">
    <source>
        <dbReference type="Proteomes" id="UP000019426"/>
    </source>
</evidence>
<dbReference type="UniPathway" id="UPA00575"/>
<keyword evidence="5" id="KW-0963">Cytoplasm</keyword>
<dbReference type="Gene3D" id="3.30.572.10">
    <property type="entry name" value="Thymidylate synthase/dCMP hydroxymethylase domain"/>
    <property type="match status" value="1"/>
</dbReference>
<evidence type="ECO:0000256" key="2">
    <source>
        <dbReference type="ARBA" id="ARBA00022603"/>
    </source>
</evidence>
<keyword evidence="4 5" id="KW-0545">Nucleotide biosynthesis</keyword>
<dbReference type="PROSITE" id="PS00091">
    <property type="entry name" value="THYMIDYLATE_SYNTHASE"/>
    <property type="match status" value="1"/>
</dbReference>
<dbReference type="GO" id="GO:0004799">
    <property type="term" value="F:thymidylate synthase activity"/>
    <property type="evidence" value="ECO:0007669"/>
    <property type="project" value="UniProtKB-UniRule"/>
</dbReference>
<feature type="binding site" evidence="5">
    <location>
        <position position="263"/>
    </location>
    <ligand>
        <name>(6R)-5,10-methylene-5,6,7,8-tetrahydrofolate</name>
        <dbReference type="ChEBI" id="CHEBI:15636"/>
    </ligand>
</feature>
<dbReference type="GO" id="GO:0005829">
    <property type="term" value="C:cytosol"/>
    <property type="evidence" value="ECO:0007669"/>
    <property type="project" value="TreeGrafter"/>
</dbReference>
<comment type="function">
    <text evidence="5">Catalyzes the reductive methylation of 2'-deoxyuridine-5'-monophosphate (dUMP) to 2'-deoxythymidine-5'-monophosphate (dTMP) while utilizing 5,10-methylenetetrahydrofolate (mTHF) as the methyl donor and reductant in the reaction, yielding dihydrofolate (DHF) as a by-product. This enzymatic reaction provides an intracellular de novo source of dTMP, an essential precursor for DNA biosynthesis.</text>
</comment>
<dbReference type="EMBL" id="HG917868">
    <property type="protein sequence ID" value="CDM69728.1"/>
    <property type="molecule type" value="Genomic_DNA"/>
</dbReference>
<evidence type="ECO:0000256" key="1">
    <source>
        <dbReference type="ARBA" id="ARBA00011947"/>
    </source>
</evidence>
<dbReference type="GO" id="GO:0006231">
    <property type="term" value="P:dTMP biosynthetic process"/>
    <property type="evidence" value="ECO:0007669"/>
    <property type="project" value="UniProtKB-UniRule"/>
</dbReference>
<keyword evidence="2 5" id="KW-0489">Methyltransferase</keyword>
<feature type="active site" description="Nucleophile" evidence="5">
    <location>
        <position position="144"/>
    </location>
</feature>
<dbReference type="KEGG" id="clt:CM240_2604"/>
<evidence type="ECO:0000313" key="8">
    <source>
        <dbReference type="EMBL" id="CDM69728.1"/>
    </source>
</evidence>
<dbReference type="HAMAP" id="MF_00008">
    <property type="entry name" value="Thymidy_synth_bact"/>
    <property type="match status" value="1"/>
</dbReference>
<dbReference type="GO" id="GO:0006235">
    <property type="term" value="P:dTTP biosynthetic process"/>
    <property type="evidence" value="ECO:0007669"/>
    <property type="project" value="UniProtKB-UniRule"/>
</dbReference>
<comment type="catalytic activity">
    <reaction evidence="5">
        <text>dUMP + (6R)-5,10-methylene-5,6,7,8-tetrahydrofolate = 7,8-dihydrofolate + dTMP</text>
        <dbReference type="Rhea" id="RHEA:12104"/>
        <dbReference type="ChEBI" id="CHEBI:15636"/>
        <dbReference type="ChEBI" id="CHEBI:57451"/>
        <dbReference type="ChEBI" id="CHEBI:63528"/>
        <dbReference type="ChEBI" id="CHEBI:246422"/>
        <dbReference type="EC" id="2.1.1.45"/>
    </reaction>
</comment>
<dbReference type="Proteomes" id="UP000019426">
    <property type="component" value="Chromosome M2/40_rep1"/>
</dbReference>
<comment type="caution">
    <text evidence="5">Lacks conserved residue(s) required for the propagation of feature annotation.</text>
</comment>
<comment type="pathway">
    <text evidence="5">Pyrimidine metabolism; dTTP biosynthesis.</text>
</comment>
<dbReference type="RefSeq" id="WP_044039517.1">
    <property type="nucleotide sequence ID" value="NZ_HG917868.1"/>
</dbReference>
<dbReference type="eggNOG" id="COG0207">
    <property type="taxonomic scope" value="Bacteria"/>
</dbReference>
<dbReference type="NCBIfam" id="TIGR03284">
    <property type="entry name" value="thym_sym"/>
    <property type="match status" value="1"/>
</dbReference>
<sequence length="264" mass="30808">MNNADKQYLTLVRDILDNGYYDQNRTGTATYKLPHKMFQFDLSKDEFPILTTKFVAFKTAVKELLWIFKDQSNDVKKLQEQNVQIWNEWALEDGTIGKAYGYQIAKYNQVDKLIESLKNNPQDRRMMMNLWNIEDLPEMALQPCCFLTMWDVTDGRLNCMLVQRSGDVPLGVPFNMSQYAVLVHLIAQVTGLKPGLFTHVINNAHIYENQVEGMKLQLTRENETYEAPKLWINPEITNFYDFTPDDIKLEGYKYHPSIKMEVSV</sequence>
<dbReference type="SUPFAM" id="SSF55831">
    <property type="entry name" value="Thymidylate synthase/dCMP hydroxymethylase"/>
    <property type="match status" value="1"/>
</dbReference>
<dbReference type="NCBIfam" id="NF002495">
    <property type="entry name" value="PRK01827.1-1"/>
    <property type="match status" value="1"/>
</dbReference>
<dbReference type="AlphaFoldDB" id="W6RZ24"/>
<dbReference type="PANTHER" id="PTHR11548">
    <property type="entry name" value="THYMIDYLATE SYNTHASE 1"/>
    <property type="match status" value="1"/>
</dbReference>